<dbReference type="CDD" id="cd11286">
    <property type="entry name" value="ADF_cofilin_like"/>
    <property type="match status" value="1"/>
</dbReference>
<dbReference type="GO" id="GO:0016363">
    <property type="term" value="C:nuclear matrix"/>
    <property type="evidence" value="ECO:0007669"/>
    <property type="project" value="UniProtKB-SubCell"/>
</dbReference>
<dbReference type="InterPro" id="IPR002108">
    <property type="entry name" value="ADF-H"/>
</dbReference>
<keyword evidence="4" id="KW-0009">Actin-binding</keyword>
<comment type="caution">
    <text evidence="7">The sequence shown here is derived from an EMBL/GenBank/DDBJ whole genome shotgun (WGS) entry which is preliminary data.</text>
</comment>
<dbReference type="SMART" id="SM00102">
    <property type="entry name" value="ADF"/>
    <property type="match status" value="1"/>
</dbReference>
<proteinExistence type="inferred from homology"/>
<dbReference type="EMBL" id="NBSH01000015">
    <property type="protein sequence ID" value="ORX34111.1"/>
    <property type="molecule type" value="Genomic_DNA"/>
</dbReference>
<dbReference type="PROSITE" id="PS51263">
    <property type="entry name" value="ADF_H"/>
    <property type="match status" value="1"/>
</dbReference>
<evidence type="ECO:0000256" key="5">
    <source>
        <dbReference type="ARBA" id="ARBA00032427"/>
    </source>
</evidence>
<evidence type="ECO:0000259" key="6">
    <source>
        <dbReference type="PROSITE" id="PS51263"/>
    </source>
</evidence>
<evidence type="ECO:0000256" key="4">
    <source>
        <dbReference type="ARBA" id="ARBA00023203"/>
    </source>
</evidence>
<dbReference type="Pfam" id="PF00241">
    <property type="entry name" value="Cofilin_ADF"/>
    <property type="match status" value="1"/>
</dbReference>
<dbReference type="GO" id="GO:0003779">
    <property type="term" value="F:actin binding"/>
    <property type="evidence" value="ECO:0007669"/>
    <property type="project" value="UniProtKB-KW"/>
</dbReference>
<dbReference type="InterPro" id="IPR029006">
    <property type="entry name" value="ADF-H/Gelsolin-like_dom_sf"/>
</dbReference>
<dbReference type="RefSeq" id="XP_021868389.1">
    <property type="nucleotide sequence ID" value="XM_022017552.1"/>
</dbReference>
<comment type="subcellular location">
    <subcellularLocation>
        <location evidence="1">Nucleus matrix</location>
    </subcellularLocation>
</comment>
<evidence type="ECO:0000256" key="2">
    <source>
        <dbReference type="ARBA" id="ARBA00006844"/>
    </source>
</evidence>
<dbReference type="PANTHER" id="PTHR11913">
    <property type="entry name" value="COFILIN-RELATED"/>
    <property type="match status" value="1"/>
</dbReference>
<dbReference type="OrthoDB" id="10249245at2759"/>
<organism evidence="7 8">
    <name type="scientific">Kockovaella imperatae</name>
    <dbReference type="NCBI Taxonomy" id="4999"/>
    <lineage>
        <taxon>Eukaryota</taxon>
        <taxon>Fungi</taxon>
        <taxon>Dikarya</taxon>
        <taxon>Basidiomycota</taxon>
        <taxon>Agaricomycotina</taxon>
        <taxon>Tremellomycetes</taxon>
        <taxon>Tremellales</taxon>
        <taxon>Cuniculitremaceae</taxon>
        <taxon>Kockovaella</taxon>
    </lineage>
</organism>
<evidence type="ECO:0000313" key="7">
    <source>
        <dbReference type="EMBL" id="ORX34111.1"/>
    </source>
</evidence>
<reference evidence="7 8" key="1">
    <citation type="submission" date="2017-03" db="EMBL/GenBank/DDBJ databases">
        <title>Widespread Adenine N6-methylation of Active Genes in Fungi.</title>
        <authorList>
            <consortium name="DOE Joint Genome Institute"/>
            <person name="Mondo S.J."/>
            <person name="Dannebaum R.O."/>
            <person name="Kuo R.C."/>
            <person name="Louie K.B."/>
            <person name="Bewick A.J."/>
            <person name="Labutti K."/>
            <person name="Haridas S."/>
            <person name="Kuo A."/>
            <person name="Salamov A."/>
            <person name="Ahrendt S.R."/>
            <person name="Lau R."/>
            <person name="Bowen B.P."/>
            <person name="Lipzen A."/>
            <person name="Sullivan W."/>
            <person name="Andreopoulos W.B."/>
            <person name="Clum A."/>
            <person name="Lindquist E."/>
            <person name="Daum C."/>
            <person name="Northen T.R."/>
            <person name="Ramamoorthy G."/>
            <person name="Schmitz R.J."/>
            <person name="Gryganskyi A."/>
            <person name="Culley D."/>
            <person name="Magnuson J."/>
            <person name="James T.Y."/>
            <person name="O'Malley M.A."/>
            <person name="Stajich J.E."/>
            <person name="Spatafora J.W."/>
            <person name="Visel A."/>
            <person name="Grigoriev I.V."/>
        </authorList>
    </citation>
    <scope>NUCLEOTIDE SEQUENCE [LARGE SCALE GENOMIC DNA]</scope>
    <source>
        <strain evidence="7 8">NRRL Y-17943</strain>
    </source>
</reference>
<dbReference type="InParanoid" id="A0A1Y1U7V0"/>
<gene>
    <name evidence="7" type="ORF">BD324DRAFT_643511</name>
</gene>
<evidence type="ECO:0000313" key="8">
    <source>
        <dbReference type="Proteomes" id="UP000193218"/>
    </source>
</evidence>
<feature type="domain" description="ADF-H" evidence="6">
    <location>
        <begin position="1"/>
        <end position="125"/>
    </location>
</feature>
<dbReference type="FunCoup" id="A0A1Y1U7V0">
    <property type="interactions" value="135"/>
</dbReference>
<dbReference type="SUPFAM" id="SSF55753">
    <property type="entry name" value="Actin depolymerizing proteins"/>
    <property type="match status" value="1"/>
</dbReference>
<dbReference type="GeneID" id="33559361"/>
<dbReference type="GO" id="GO:0015629">
    <property type="term" value="C:actin cytoskeleton"/>
    <property type="evidence" value="ECO:0007669"/>
    <property type="project" value="InterPro"/>
</dbReference>
<dbReference type="Gene3D" id="3.40.20.10">
    <property type="entry name" value="Severin"/>
    <property type="match status" value="1"/>
</dbReference>
<dbReference type="InterPro" id="IPR017904">
    <property type="entry name" value="ADF/Cofilin"/>
</dbReference>
<dbReference type="AlphaFoldDB" id="A0A1Y1U7V0"/>
<evidence type="ECO:0000256" key="1">
    <source>
        <dbReference type="ARBA" id="ARBA00004109"/>
    </source>
</evidence>
<sequence length="127" mass="14520">MEKFQELKHGKKLTYIIYGLSDDKTSIIVKNTSSDKDFEKFVSELPEADCVWAVYDYEFELSAGEGKRNKITFVAWAPDDAKIKSKMVFAASKDALRRRLDGIQLEIQATSLDEITSEALFEKATRR</sequence>
<evidence type="ECO:0000256" key="3">
    <source>
        <dbReference type="ARBA" id="ARBA00015630"/>
    </source>
</evidence>
<name>A0A1Y1U7V0_9TREE</name>
<dbReference type="STRING" id="4999.A0A1Y1U7V0"/>
<comment type="similarity">
    <text evidence="2">Belongs to the actin-binding proteins ADF family.</text>
</comment>
<dbReference type="Proteomes" id="UP000193218">
    <property type="component" value="Unassembled WGS sequence"/>
</dbReference>
<accession>A0A1Y1U7V0</accession>
<protein>
    <recommendedName>
        <fullName evidence="3">Cofilin</fullName>
    </recommendedName>
    <alternativeName>
        <fullName evidence="5">Actin-depolymerizing factor 1</fullName>
    </alternativeName>
</protein>
<dbReference type="GO" id="GO:0030042">
    <property type="term" value="P:actin filament depolymerization"/>
    <property type="evidence" value="ECO:0007669"/>
    <property type="project" value="InterPro"/>
</dbReference>
<keyword evidence="8" id="KW-1185">Reference proteome</keyword>